<comment type="caution">
    <text evidence="7">The sequence shown here is derived from an EMBL/GenBank/DDBJ whole genome shotgun (WGS) entry which is preliminary data.</text>
</comment>
<dbReference type="Gene3D" id="3.40.50.1360">
    <property type="match status" value="1"/>
</dbReference>
<dbReference type="SUPFAM" id="SSF100950">
    <property type="entry name" value="NagB/RpiA/CoA transferase-like"/>
    <property type="match status" value="1"/>
</dbReference>
<comment type="catalytic activity">
    <reaction evidence="1 5">
        <text>6-phospho-D-glucono-1,5-lactone + H2O = 6-phospho-D-gluconate + H(+)</text>
        <dbReference type="Rhea" id="RHEA:12556"/>
        <dbReference type="ChEBI" id="CHEBI:15377"/>
        <dbReference type="ChEBI" id="CHEBI:15378"/>
        <dbReference type="ChEBI" id="CHEBI:57955"/>
        <dbReference type="ChEBI" id="CHEBI:58759"/>
        <dbReference type="EC" id="3.1.1.31"/>
    </reaction>
</comment>
<evidence type="ECO:0000313" key="8">
    <source>
        <dbReference type="Proteomes" id="UP001237642"/>
    </source>
</evidence>
<keyword evidence="4" id="KW-0378">Hydrolase</keyword>
<evidence type="ECO:0000256" key="2">
    <source>
        <dbReference type="ARBA" id="ARBA00004961"/>
    </source>
</evidence>
<comment type="similarity">
    <text evidence="3 5">Belongs to the glucosamine/galactosamine-6-phosphate isomerase family. 6-phosphogluconolactonase subfamily.</text>
</comment>
<accession>A0AAD8I9Q2</accession>
<proteinExistence type="inferred from homology"/>
<dbReference type="InterPro" id="IPR039104">
    <property type="entry name" value="6PGL"/>
</dbReference>
<dbReference type="EC" id="3.1.1.31" evidence="5"/>
<dbReference type="NCBIfam" id="TIGR01198">
    <property type="entry name" value="pgl"/>
    <property type="match status" value="1"/>
</dbReference>
<sequence>MAFSGAVKEGRELRIYEDLDDLRIDLADYVADLSEAAVKERGTFSIALSGGSLIGLMGELCRPPHIETIDWPLWHVFWADERVVPKNHPDSNYKLAKDHLLPKVLVLPSQMHSINDSLSAKEAAEEYEFLIRQLVKTRLVAVSETSDCPKFDLIVLGMGSDGHVASLFPNHSVVDDTEDWVTYITDSPKPPPERITFTMPVINAAANIAVVAIGSSKAEAVHLAIDDVGRECPSLPAKMVKPTSGKLTWFLDKFAASKLDSCANKSE</sequence>
<dbReference type="Pfam" id="PF01182">
    <property type="entry name" value="Glucosamine_iso"/>
    <property type="match status" value="1"/>
</dbReference>
<evidence type="ECO:0000256" key="5">
    <source>
        <dbReference type="RuleBase" id="RU365095"/>
    </source>
</evidence>
<dbReference type="InterPro" id="IPR005900">
    <property type="entry name" value="6-phosphogluconolactonase_DevB"/>
</dbReference>
<feature type="domain" description="Glucosamine/galactosamine-6-phosphate isomerase" evidence="6">
    <location>
        <begin position="18"/>
        <end position="249"/>
    </location>
</feature>
<evidence type="ECO:0000256" key="3">
    <source>
        <dbReference type="ARBA" id="ARBA00010662"/>
    </source>
</evidence>
<dbReference type="InterPro" id="IPR006148">
    <property type="entry name" value="Glc/Gal-6P_isomerase"/>
</dbReference>
<dbReference type="GO" id="GO:0005737">
    <property type="term" value="C:cytoplasm"/>
    <property type="evidence" value="ECO:0007669"/>
    <property type="project" value="UniProtKB-ARBA"/>
</dbReference>
<name>A0AAD8I9Q2_9APIA</name>
<evidence type="ECO:0000256" key="1">
    <source>
        <dbReference type="ARBA" id="ARBA00000832"/>
    </source>
</evidence>
<keyword evidence="8" id="KW-1185">Reference proteome</keyword>
<gene>
    <name evidence="7" type="ORF">POM88_027830</name>
</gene>
<organism evidence="7 8">
    <name type="scientific">Heracleum sosnowskyi</name>
    <dbReference type="NCBI Taxonomy" id="360622"/>
    <lineage>
        <taxon>Eukaryota</taxon>
        <taxon>Viridiplantae</taxon>
        <taxon>Streptophyta</taxon>
        <taxon>Embryophyta</taxon>
        <taxon>Tracheophyta</taxon>
        <taxon>Spermatophyta</taxon>
        <taxon>Magnoliopsida</taxon>
        <taxon>eudicotyledons</taxon>
        <taxon>Gunneridae</taxon>
        <taxon>Pentapetalae</taxon>
        <taxon>asterids</taxon>
        <taxon>campanulids</taxon>
        <taxon>Apiales</taxon>
        <taxon>Apiaceae</taxon>
        <taxon>Apioideae</taxon>
        <taxon>apioid superclade</taxon>
        <taxon>Tordylieae</taxon>
        <taxon>Tordyliinae</taxon>
        <taxon>Heracleum</taxon>
    </lineage>
</organism>
<dbReference type="PANTHER" id="PTHR11054:SF17">
    <property type="entry name" value="6-PHOSPHOGLUCONOLACTONASE 1-RELATED"/>
    <property type="match status" value="1"/>
</dbReference>
<dbReference type="EMBL" id="JAUIZM010000006">
    <property type="protein sequence ID" value="KAK1381086.1"/>
    <property type="molecule type" value="Genomic_DNA"/>
</dbReference>
<evidence type="ECO:0000256" key="4">
    <source>
        <dbReference type="ARBA" id="ARBA00022801"/>
    </source>
</evidence>
<dbReference type="FunFam" id="3.40.50.1360:FF:000009">
    <property type="entry name" value="Probable 6-phosphogluconolactonase"/>
    <property type="match status" value="1"/>
</dbReference>
<comment type="pathway">
    <text evidence="2">Carbohydrate degradation; pentose phosphate pathway; D-ribulose 5-phosphate from D-glucose 6-phosphate (oxidative stage): step 2/3.</text>
</comment>
<dbReference type="InterPro" id="IPR037171">
    <property type="entry name" value="NagB/RpiA_transferase-like"/>
</dbReference>
<dbReference type="GO" id="GO:0006098">
    <property type="term" value="P:pentose-phosphate shunt"/>
    <property type="evidence" value="ECO:0007669"/>
    <property type="project" value="InterPro"/>
</dbReference>
<evidence type="ECO:0000259" key="6">
    <source>
        <dbReference type="Pfam" id="PF01182"/>
    </source>
</evidence>
<dbReference type="Proteomes" id="UP001237642">
    <property type="component" value="Unassembled WGS sequence"/>
</dbReference>
<dbReference type="PANTHER" id="PTHR11054">
    <property type="entry name" value="6-PHOSPHOGLUCONOLACTONASE"/>
    <property type="match status" value="1"/>
</dbReference>
<protein>
    <recommendedName>
        <fullName evidence="5">Probable 6-phosphogluconolactonase</fullName>
        <ecNumber evidence="5">3.1.1.31</ecNumber>
    </recommendedName>
</protein>
<reference evidence="7" key="2">
    <citation type="submission" date="2023-05" db="EMBL/GenBank/DDBJ databases">
        <authorList>
            <person name="Schelkunov M.I."/>
        </authorList>
    </citation>
    <scope>NUCLEOTIDE SEQUENCE</scope>
    <source>
        <strain evidence="7">Hsosn_3</strain>
        <tissue evidence="7">Leaf</tissue>
    </source>
</reference>
<reference evidence="7" key="1">
    <citation type="submission" date="2023-02" db="EMBL/GenBank/DDBJ databases">
        <title>Genome of toxic invasive species Heracleum sosnowskyi carries increased number of genes despite the absence of recent whole-genome duplications.</title>
        <authorList>
            <person name="Schelkunov M."/>
            <person name="Shtratnikova V."/>
            <person name="Makarenko M."/>
            <person name="Klepikova A."/>
            <person name="Omelchenko D."/>
            <person name="Novikova G."/>
            <person name="Obukhova E."/>
            <person name="Bogdanov V."/>
            <person name="Penin A."/>
            <person name="Logacheva M."/>
        </authorList>
    </citation>
    <scope>NUCLEOTIDE SEQUENCE</scope>
    <source>
        <strain evidence="7">Hsosn_3</strain>
        <tissue evidence="7">Leaf</tissue>
    </source>
</reference>
<dbReference type="AlphaFoldDB" id="A0AAD8I9Q2"/>
<evidence type="ECO:0000313" key="7">
    <source>
        <dbReference type="EMBL" id="KAK1381086.1"/>
    </source>
</evidence>
<dbReference type="CDD" id="cd01400">
    <property type="entry name" value="6PGL"/>
    <property type="match status" value="1"/>
</dbReference>
<dbReference type="GO" id="GO:0017057">
    <property type="term" value="F:6-phosphogluconolactonase activity"/>
    <property type="evidence" value="ECO:0007669"/>
    <property type="project" value="UniProtKB-EC"/>
</dbReference>
<dbReference type="GO" id="GO:0005975">
    <property type="term" value="P:carbohydrate metabolic process"/>
    <property type="evidence" value="ECO:0007669"/>
    <property type="project" value="InterPro"/>
</dbReference>